<organism evidence="1 2">
    <name type="scientific">Saccharothrix variisporea</name>
    <dbReference type="NCBI Taxonomy" id="543527"/>
    <lineage>
        <taxon>Bacteria</taxon>
        <taxon>Bacillati</taxon>
        <taxon>Actinomycetota</taxon>
        <taxon>Actinomycetes</taxon>
        <taxon>Pseudonocardiales</taxon>
        <taxon>Pseudonocardiaceae</taxon>
        <taxon>Saccharothrix</taxon>
    </lineage>
</organism>
<gene>
    <name evidence="1" type="ORF">DFJ66_0250</name>
</gene>
<protein>
    <submittedName>
        <fullName evidence="1">Uncharacterized protein</fullName>
    </submittedName>
</protein>
<dbReference type="Pfam" id="PF21848">
    <property type="entry name" value="DUF6907"/>
    <property type="match status" value="1"/>
</dbReference>
<dbReference type="InterPro" id="IPR054202">
    <property type="entry name" value="DUF6907"/>
</dbReference>
<dbReference type="RefSeq" id="WP_121217116.1">
    <property type="nucleotide sequence ID" value="NZ_JBIUBA010000046.1"/>
</dbReference>
<comment type="caution">
    <text evidence="1">The sequence shown here is derived from an EMBL/GenBank/DDBJ whole genome shotgun (WGS) entry which is preliminary data.</text>
</comment>
<reference evidence="1 2" key="1">
    <citation type="submission" date="2018-10" db="EMBL/GenBank/DDBJ databases">
        <title>Sequencing the genomes of 1000 actinobacteria strains.</title>
        <authorList>
            <person name="Klenk H.-P."/>
        </authorList>
    </citation>
    <scope>NUCLEOTIDE SEQUENCE [LARGE SCALE GENOMIC DNA]</scope>
    <source>
        <strain evidence="1 2">DSM 43911</strain>
    </source>
</reference>
<evidence type="ECO:0000313" key="2">
    <source>
        <dbReference type="Proteomes" id="UP000272729"/>
    </source>
</evidence>
<accession>A0A495WZF9</accession>
<dbReference type="Proteomes" id="UP000272729">
    <property type="component" value="Unassembled WGS sequence"/>
</dbReference>
<evidence type="ECO:0000313" key="1">
    <source>
        <dbReference type="EMBL" id="RKT67082.1"/>
    </source>
</evidence>
<keyword evidence="2" id="KW-1185">Reference proteome</keyword>
<sequence length="110" mass="11719">MTTTTGKAAAHTVCPPWCSGRHTSIDATSTLHERSLTAPSATFRVGLIALFESTSEGLYAELPSIVCEGRLEEFELSAGGARRLAARCRMLADQLEAAAALLSEIRRGAR</sequence>
<name>A0A495WZF9_9PSEU</name>
<dbReference type="EMBL" id="RBXR01000001">
    <property type="protein sequence ID" value="RKT67082.1"/>
    <property type="molecule type" value="Genomic_DNA"/>
</dbReference>
<proteinExistence type="predicted"/>
<dbReference type="AlphaFoldDB" id="A0A495WZF9"/>